<dbReference type="PANTHER" id="PTHR43639:SF1">
    <property type="entry name" value="SHORT-CHAIN DEHYDROGENASE_REDUCTASE FAMILY PROTEIN"/>
    <property type="match status" value="1"/>
</dbReference>
<dbReference type="Gene3D" id="3.40.50.720">
    <property type="entry name" value="NAD(P)-binding Rossmann-like Domain"/>
    <property type="match status" value="1"/>
</dbReference>
<protein>
    <submittedName>
        <fullName evidence="4">SDR family oxidoreductase</fullName>
    </submittedName>
</protein>
<reference evidence="4 5" key="1">
    <citation type="submission" date="2024-10" db="EMBL/GenBank/DDBJ databases">
        <title>The Natural Products Discovery Center: Release of the First 8490 Sequenced Strains for Exploring Actinobacteria Biosynthetic Diversity.</title>
        <authorList>
            <person name="Kalkreuter E."/>
            <person name="Kautsar S.A."/>
            <person name="Yang D."/>
            <person name="Bader C.D."/>
            <person name="Teijaro C.N."/>
            <person name="Fluegel L."/>
            <person name="Davis C.M."/>
            <person name="Simpson J.R."/>
            <person name="Lauterbach L."/>
            <person name="Steele A.D."/>
            <person name="Gui C."/>
            <person name="Meng S."/>
            <person name="Li G."/>
            <person name="Viehrig K."/>
            <person name="Ye F."/>
            <person name="Su P."/>
            <person name="Kiefer A.F."/>
            <person name="Nichols A."/>
            <person name="Cepeda A.J."/>
            <person name="Yan W."/>
            <person name="Fan B."/>
            <person name="Jiang Y."/>
            <person name="Adhikari A."/>
            <person name="Zheng C.-J."/>
            <person name="Schuster L."/>
            <person name="Cowan T.M."/>
            <person name="Smanski M.J."/>
            <person name="Chevrette M.G."/>
            <person name="De Carvalho L.P.S."/>
            <person name="Shen B."/>
        </authorList>
    </citation>
    <scope>NUCLEOTIDE SEQUENCE [LARGE SCALE GENOMIC DNA]</scope>
    <source>
        <strain evidence="4 5">NPDC001650</strain>
    </source>
</reference>
<evidence type="ECO:0000313" key="4">
    <source>
        <dbReference type="EMBL" id="MFF4214982.1"/>
    </source>
</evidence>
<keyword evidence="2" id="KW-0560">Oxidoreductase</keyword>
<proteinExistence type="inferred from homology"/>
<dbReference type="Proteomes" id="UP001602123">
    <property type="component" value="Unassembled WGS sequence"/>
</dbReference>
<accession>A0ABW6TQV0</accession>
<dbReference type="InterPro" id="IPR002347">
    <property type="entry name" value="SDR_fam"/>
</dbReference>
<dbReference type="PRINTS" id="PR00081">
    <property type="entry name" value="GDHRDH"/>
</dbReference>
<comment type="similarity">
    <text evidence="1">Belongs to the short-chain dehydrogenases/reductases (SDR) family.</text>
</comment>
<gene>
    <name evidence="4" type="ORF">ACFYZM_01695</name>
</gene>
<feature type="compositionally biased region" description="Basic and acidic residues" evidence="3">
    <location>
        <begin position="16"/>
        <end position="33"/>
    </location>
</feature>
<sequence length="281" mass="29454">MFPGPGEGLSPPAARPDTHHDTPGRPVADRPVPDRPFAGRIALVTGGTKGIGGGIARRLAALGADVAVTYLRDRATAGKTVDELRGLGVRACARRAFFGDPQGDVPAAVVDWVTAELGPPTLLVSNAGTGVELSLLDTRRSHWDWTVETHARSLLRLVQCAPELRAVLAVSSPGARRVMPHAYGLLAASKAAQESLVRYLAVELAPRCRVNAITPGLVDTEAARSFGRHAELFATARARTPAGRLTHPGDVGAAAAFLLSDEAEMITGQNLVIDGGYSVLM</sequence>
<keyword evidence="5" id="KW-1185">Reference proteome</keyword>
<dbReference type="RefSeq" id="WP_302866672.1">
    <property type="nucleotide sequence ID" value="NZ_JBIAUT010000001.1"/>
</dbReference>
<evidence type="ECO:0000256" key="3">
    <source>
        <dbReference type="SAM" id="MobiDB-lite"/>
    </source>
</evidence>
<dbReference type="SUPFAM" id="SSF51735">
    <property type="entry name" value="NAD(P)-binding Rossmann-fold domains"/>
    <property type="match status" value="1"/>
</dbReference>
<evidence type="ECO:0000256" key="1">
    <source>
        <dbReference type="ARBA" id="ARBA00006484"/>
    </source>
</evidence>
<dbReference type="Pfam" id="PF13561">
    <property type="entry name" value="adh_short_C2"/>
    <property type="match status" value="1"/>
</dbReference>
<organism evidence="4 5">
    <name type="scientific">Streptomyces nondiastaticus</name>
    <dbReference type="NCBI Taxonomy" id="3154512"/>
    <lineage>
        <taxon>Bacteria</taxon>
        <taxon>Bacillati</taxon>
        <taxon>Actinomycetota</taxon>
        <taxon>Actinomycetes</taxon>
        <taxon>Kitasatosporales</taxon>
        <taxon>Streptomycetaceae</taxon>
        <taxon>Streptomyces</taxon>
    </lineage>
</organism>
<dbReference type="EMBL" id="JBIAUT010000001">
    <property type="protein sequence ID" value="MFF4214982.1"/>
    <property type="molecule type" value="Genomic_DNA"/>
</dbReference>
<name>A0ABW6TQV0_9ACTN</name>
<dbReference type="InterPro" id="IPR036291">
    <property type="entry name" value="NAD(P)-bd_dom_sf"/>
</dbReference>
<evidence type="ECO:0000313" key="5">
    <source>
        <dbReference type="Proteomes" id="UP001602123"/>
    </source>
</evidence>
<dbReference type="PANTHER" id="PTHR43639">
    <property type="entry name" value="OXIDOREDUCTASE, SHORT-CHAIN DEHYDROGENASE/REDUCTASE FAMILY (AFU_ORTHOLOGUE AFUA_5G02870)"/>
    <property type="match status" value="1"/>
</dbReference>
<evidence type="ECO:0000256" key="2">
    <source>
        <dbReference type="ARBA" id="ARBA00023002"/>
    </source>
</evidence>
<feature type="region of interest" description="Disordered" evidence="3">
    <location>
        <begin position="1"/>
        <end position="35"/>
    </location>
</feature>
<comment type="caution">
    <text evidence="4">The sequence shown here is derived from an EMBL/GenBank/DDBJ whole genome shotgun (WGS) entry which is preliminary data.</text>
</comment>